<dbReference type="InterPro" id="IPR014445">
    <property type="entry name" value="Gln-dep_NAD_synthase"/>
</dbReference>
<evidence type="ECO:0000313" key="8">
    <source>
        <dbReference type="EMBL" id="MBO8432858.1"/>
    </source>
</evidence>
<dbReference type="GO" id="GO:0003952">
    <property type="term" value="F:NAD+ synthase (glutamine-hydrolyzing) activity"/>
    <property type="evidence" value="ECO:0007669"/>
    <property type="project" value="InterPro"/>
</dbReference>
<proteinExistence type="inferred from homology"/>
<dbReference type="PIRSF" id="PIRSF006630">
    <property type="entry name" value="NADS_GAT"/>
    <property type="match status" value="1"/>
</dbReference>
<keyword evidence="2 6" id="KW-0436">Ligase</keyword>
<evidence type="ECO:0000256" key="5">
    <source>
        <dbReference type="ARBA" id="ARBA00023027"/>
    </source>
</evidence>
<name>A0A9D9DSS0_9BACT</name>
<evidence type="ECO:0000256" key="6">
    <source>
        <dbReference type="RuleBase" id="RU003811"/>
    </source>
</evidence>
<reference evidence="8" key="2">
    <citation type="journal article" date="2021" name="PeerJ">
        <title>Extensive microbial diversity within the chicken gut microbiome revealed by metagenomics and culture.</title>
        <authorList>
            <person name="Gilroy R."/>
            <person name="Ravi A."/>
            <person name="Getino M."/>
            <person name="Pursley I."/>
            <person name="Horton D.L."/>
            <person name="Alikhan N.F."/>
            <person name="Baker D."/>
            <person name="Gharbi K."/>
            <person name="Hall N."/>
            <person name="Watson M."/>
            <person name="Adriaenssens E.M."/>
            <person name="Foster-Nyarko E."/>
            <person name="Jarju S."/>
            <person name="Secka A."/>
            <person name="Antonio M."/>
            <person name="Oren A."/>
            <person name="Chaudhuri R.R."/>
            <person name="La Ragione R."/>
            <person name="Hildebrand F."/>
            <person name="Pallen M.J."/>
        </authorList>
    </citation>
    <scope>NUCLEOTIDE SEQUENCE</scope>
    <source>
        <strain evidence="8">2889</strain>
    </source>
</reference>
<dbReference type="FunFam" id="3.40.50.620:FF:000106">
    <property type="entry name" value="Glutamine-dependent NAD(+) synthetase"/>
    <property type="match status" value="1"/>
</dbReference>
<dbReference type="PANTHER" id="PTHR23090">
    <property type="entry name" value="NH 3 /GLUTAMINE-DEPENDENT NAD + SYNTHETASE"/>
    <property type="match status" value="1"/>
</dbReference>
<dbReference type="PANTHER" id="PTHR23090:SF9">
    <property type="entry name" value="GLUTAMINE-DEPENDENT NAD(+) SYNTHETASE"/>
    <property type="match status" value="1"/>
</dbReference>
<evidence type="ECO:0000256" key="2">
    <source>
        <dbReference type="ARBA" id="ARBA00022598"/>
    </source>
</evidence>
<dbReference type="Proteomes" id="UP000823612">
    <property type="component" value="Unassembled WGS sequence"/>
</dbReference>
<dbReference type="Pfam" id="PF02540">
    <property type="entry name" value="NAD_synthase"/>
    <property type="match status" value="1"/>
</dbReference>
<evidence type="ECO:0000256" key="1">
    <source>
        <dbReference type="ARBA" id="ARBA00004790"/>
    </source>
</evidence>
<comment type="caution">
    <text evidence="8">The sequence shown here is derived from an EMBL/GenBank/DDBJ whole genome shotgun (WGS) entry which is preliminary data.</text>
</comment>
<comment type="pathway">
    <text evidence="1">Cofactor biosynthesis; NAD(+) biosynthesis.</text>
</comment>
<keyword evidence="3 6" id="KW-0547">Nucleotide-binding</keyword>
<dbReference type="Gene3D" id="3.40.50.620">
    <property type="entry name" value="HUPs"/>
    <property type="match status" value="1"/>
</dbReference>
<dbReference type="CDD" id="cd00553">
    <property type="entry name" value="NAD_synthase"/>
    <property type="match status" value="1"/>
</dbReference>
<dbReference type="InterPro" id="IPR014729">
    <property type="entry name" value="Rossmann-like_a/b/a_fold"/>
</dbReference>
<evidence type="ECO:0000313" key="9">
    <source>
        <dbReference type="Proteomes" id="UP000823612"/>
    </source>
</evidence>
<organism evidence="8 9">
    <name type="scientific">Candidatus Pullibacteroides excrementavium</name>
    <dbReference type="NCBI Taxonomy" id="2840905"/>
    <lineage>
        <taxon>Bacteria</taxon>
        <taxon>Pseudomonadati</taxon>
        <taxon>Bacteroidota</taxon>
        <taxon>Bacteroidia</taxon>
        <taxon>Bacteroidales</taxon>
        <taxon>Candidatus Pullibacteroides</taxon>
    </lineage>
</organism>
<dbReference type="EMBL" id="JADIMZ010000093">
    <property type="protein sequence ID" value="MBO8432858.1"/>
    <property type="molecule type" value="Genomic_DNA"/>
</dbReference>
<comment type="similarity">
    <text evidence="6">Belongs to the NAD synthetase family.</text>
</comment>
<keyword evidence="4 6" id="KW-0067">ATP-binding</keyword>
<dbReference type="InterPro" id="IPR003694">
    <property type="entry name" value="NAD_synthase"/>
</dbReference>
<dbReference type="AlphaFoldDB" id="A0A9D9DSS0"/>
<dbReference type="GO" id="GO:0005524">
    <property type="term" value="F:ATP binding"/>
    <property type="evidence" value="ECO:0007669"/>
    <property type="project" value="UniProtKB-KW"/>
</dbReference>
<reference evidence="8" key="1">
    <citation type="submission" date="2020-10" db="EMBL/GenBank/DDBJ databases">
        <authorList>
            <person name="Gilroy R."/>
        </authorList>
    </citation>
    <scope>NUCLEOTIDE SEQUENCE</scope>
    <source>
        <strain evidence="8">2889</strain>
    </source>
</reference>
<feature type="domain" description="NAD/GMP synthase" evidence="7">
    <location>
        <begin position="103"/>
        <end position="349"/>
    </location>
</feature>
<gene>
    <name evidence="8" type="primary">nadE</name>
    <name evidence="8" type="ORF">IAB08_06155</name>
</gene>
<evidence type="ECO:0000256" key="3">
    <source>
        <dbReference type="ARBA" id="ARBA00022741"/>
    </source>
</evidence>
<keyword evidence="5 6" id="KW-0520">NAD</keyword>
<accession>A0A9D9DSS0</accession>
<dbReference type="GO" id="GO:0005737">
    <property type="term" value="C:cytoplasm"/>
    <property type="evidence" value="ECO:0007669"/>
    <property type="project" value="InterPro"/>
</dbReference>
<dbReference type="GO" id="GO:0008795">
    <property type="term" value="F:NAD+ synthase activity"/>
    <property type="evidence" value="ECO:0007669"/>
    <property type="project" value="UniProtKB-EC"/>
</dbReference>
<dbReference type="SUPFAM" id="SSF52402">
    <property type="entry name" value="Adenine nucleotide alpha hydrolases-like"/>
    <property type="match status" value="1"/>
</dbReference>
<evidence type="ECO:0000259" key="7">
    <source>
        <dbReference type="Pfam" id="PF02540"/>
    </source>
</evidence>
<sequence length="372" mass="41313">ELVDACILLDARPFAQETESSRHSILGNLGLGIETVAYVNQSGFQNGYVLSGASCIYHKGKLAYELPYFEKAEALFDTQAEKQKRVVSCYPDTKEKMTKCLHQALVAGIRDYFSQCGITKAVLGLSGGIDSSVVLPLAVEALGRKNVFGIMMPSQFSTEHSVNDAVQLAENLQIQYEIIPIEPVYNVFMQQLSPIVKDTPFGLTEENLQARIRGSILMASANKQGAMVLNTSNKSEAACGYGTLYGDLCGGLSVLGDLYKSQVYDLARFINRKKEIIPVNCITKAPSAELHPGQKDSDSLPDYDTIEKVLRLHLEKKLDRKEIEKEGVDARNVKRILDLFYKNVFKRRQTPPIIRLSITTLDKDILLPLVCR</sequence>
<feature type="non-terminal residue" evidence="8">
    <location>
        <position position="1"/>
    </location>
</feature>
<dbReference type="InterPro" id="IPR022310">
    <property type="entry name" value="NAD/GMP_synthase"/>
</dbReference>
<dbReference type="EC" id="6.3.1.5" evidence="8"/>
<evidence type="ECO:0000256" key="4">
    <source>
        <dbReference type="ARBA" id="ARBA00022840"/>
    </source>
</evidence>
<dbReference type="NCBIfam" id="TIGR00552">
    <property type="entry name" value="nadE"/>
    <property type="match status" value="1"/>
</dbReference>
<protein>
    <submittedName>
        <fullName evidence="8">NAD(+) synthase</fullName>
        <ecNumber evidence="8">6.3.1.5</ecNumber>
    </submittedName>
</protein>
<dbReference type="GO" id="GO:0004359">
    <property type="term" value="F:glutaminase activity"/>
    <property type="evidence" value="ECO:0007669"/>
    <property type="project" value="InterPro"/>
</dbReference>
<dbReference type="GO" id="GO:0009435">
    <property type="term" value="P:NAD+ biosynthetic process"/>
    <property type="evidence" value="ECO:0007669"/>
    <property type="project" value="InterPro"/>
</dbReference>